<dbReference type="InParanoid" id="A0A5E4EBB7"/>
<evidence type="ECO:0000313" key="2">
    <source>
        <dbReference type="EMBL" id="VVA11951.1"/>
    </source>
</evidence>
<sequence length="111" mass="12758">MVEFKRLWFLTVQLELKGPHGGVGLSCRRGERGIYIFQTLGETERLRVSAVWTSIQPLDRRLFPDFNRWISLSFLTWFGGFLDVLGLGWVGLGWIGLGAKLRTQRSFEGRV</sequence>
<evidence type="ECO:0000256" key="1">
    <source>
        <dbReference type="SAM" id="Phobius"/>
    </source>
</evidence>
<protein>
    <submittedName>
        <fullName evidence="2">Uncharacterized protein</fullName>
    </submittedName>
</protein>
<dbReference type="AlphaFoldDB" id="A0A5E4EBB7"/>
<dbReference type="EMBL" id="CABIKO010000004">
    <property type="protein sequence ID" value="VVA11951.1"/>
    <property type="molecule type" value="Genomic_DNA"/>
</dbReference>
<reference evidence="3" key="1">
    <citation type="journal article" date="2020" name="Plant J.">
        <title>Transposons played a major role in the diversification between the closely related almond and peach genomes: results from the almond genome sequence.</title>
        <authorList>
            <person name="Alioto T."/>
            <person name="Alexiou K.G."/>
            <person name="Bardil A."/>
            <person name="Barteri F."/>
            <person name="Castanera R."/>
            <person name="Cruz F."/>
            <person name="Dhingra A."/>
            <person name="Duval H."/>
            <person name="Fernandez I Marti A."/>
            <person name="Frias L."/>
            <person name="Galan B."/>
            <person name="Garcia J.L."/>
            <person name="Howad W."/>
            <person name="Gomez-Garrido J."/>
            <person name="Gut M."/>
            <person name="Julca I."/>
            <person name="Morata J."/>
            <person name="Puigdomenech P."/>
            <person name="Ribeca P."/>
            <person name="Rubio Cabetas M.J."/>
            <person name="Vlasova A."/>
            <person name="Wirthensohn M."/>
            <person name="Garcia-Mas J."/>
            <person name="Gabaldon T."/>
            <person name="Casacuberta J.M."/>
            <person name="Arus P."/>
        </authorList>
    </citation>
    <scope>NUCLEOTIDE SEQUENCE [LARGE SCALE GENOMIC DNA]</scope>
    <source>
        <strain evidence="3">cv. Texas</strain>
    </source>
</reference>
<name>A0A5E4EBB7_PRUDU</name>
<organism evidence="2 3">
    <name type="scientific">Prunus dulcis</name>
    <name type="common">Almond</name>
    <name type="synonym">Amygdalus dulcis</name>
    <dbReference type="NCBI Taxonomy" id="3755"/>
    <lineage>
        <taxon>Eukaryota</taxon>
        <taxon>Viridiplantae</taxon>
        <taxon>Streptophyta</taxon>
        <taxon>Embryophyta</taxon>
        <taxon>Tracheophyta</taxon>
        <taxon>Spermatophyta</taxon>
        <taxon>Magnoliopsida</taxon>
        <taxon>eudicotyledons</taxon>
        <taxon>Gunneridae</taxon>
        <taxon>Pentapetalae</taxon>
        <taxon>rosids</taxon>
        <taxon>fabids</taxon>
        <taxon>Rosales</taxon>
        <taxon>Rosaceae</taxon>
        <taxon>Amygdaloideae</taxon>
        <taxon>Amygdaleae</taxon>
        <taxon>Prunus</taxon>
    </lineage>
</organism>
<proteinExistence type="predicted"/>
<evidence type="ECO:0000313" key="3">
    <source>
        <dbReference type="Proteomes" id="UP000327085"/>
    </source>
</evidence>
<keyword evidence="1" id="KW-0812">Transmembrane</keyword>
<feature type="transmembrane region" description="Helical" evidence="1">
    <location>
        <begin position="74"/>
        <end position="97"/>
    </location>
</feature>
<keyword evidence="1" id="KW-0472">Membrane</keyword>
<gene>
    <name evidence="2" type="ORF">ALMOND_2B001805</name>
</gene>
<accession>A0A5E4EBB7</accession>
<dbReference type="Proteomes" id="UP000327085">
    <property type="component" value="Chromosome 1"/>
</dbReference>
<dbReference type="Gramene" id="VVA11951">
    <property type="protein sequence ID" value="VVA11951"/>
    <property type="gene ID" value="Prudul26B001805"/>
</dbReference>
<keyword evidence="1" id="KW-1133">Transmembrane helix</keyword>